<reference evidence="2" key="1">
    <citation type="submission" date="2018-12" db="EMBL/GenBank/DDBJ databases">
        <title>Dusodibacter welbiota gen. nov., sp. nov., isolated from human faeces and emended description of the Oscillibacter genus.</title>
        <authorList>
            <person name="Le Roy T."/>
            <person name="Van der Smissen P."/>
            <person name="Delzenne N."/>
            <person name="Muccioli G."/>
            <person name="Collet J.F."/>
            <person name="Cani P.D."/>
        </authorList>
    </citation>
    <scope>NUCLEOTIDE SEQUENCE [LARGE SCALE GENOMIC DNA]</scope>
    <source>
        <strain evidence="2">J115</strain>
    </source>
</reference>
<accession>A0A4D7AMZ7</accession>
<keyword evidence="2" id="KW-1185">Reference proteome</keyword>
<dbReference type="KEGG" id="obj:EIO64_06935"/>
<protein>
    <submittedName>
        <fullName evidence="1">Uncharacterized protein</fullName>
    </submittedName>
</protein>
<dbReference type="EMBL" id="CP034413">
    <property type="protein sequence ID" value="QCI58993.1"/>
    <property type="molecule type" value="Genomic_DNA"/>
</dbReference>
<sequence>MFADINEAAYFQYRPIAGIEDATALCLIDFHANTTGVRHGDGVPFFDDHSESRQLASGALDSPEKHTVKARRMLRRKGNGNIIPQKFESFFPVLLQKIAAPDSDKAGKAPENAECFFLLSGAIVS</sequence>
<evidence type="ECO:0000313" key="2">
    <source>
        <dbReference type="Proteomes" id="UP000298642"/>
    </source>
</evidence>
<dbReference type="Proteomes" id="UP000298642">
    <property type="component" value="Chromosome"/>
</dbReference>
<name>A0A4D7AMZ7_9FIRM</name>
<dbReference type="RefSeq" id="WP_136891063.1">
    <property type="nucleotide sequence ID" value="NZ_CP034413.3"/>
</dbReference>
<dbReference type="AlphaFoldDB" id="A0A4D7AMZ7"/>
<gene>
    <name evidence="1" type="ORF">EIO64_06935</name>
</gene>
<proteinExistence type="predicted"/>
<organism evidence="1 2">
    <name type="scientific">Dysosmobacter welbionis</name>
    <dbReference type="NCBI Taxonomy" id="2093857"/>
    <lineage>
        <taxon>Bacteria</taxon>
        <taxon>Bacillati</taxon>
        <taxon>Bacillota</taxon>
        <taxon>Clostridia</taxon>
        <taxon>Eubacteriales</taxon>
        <taxon>Oscillospiraceae</taxon>
        <taxon>Dysosmobacter</taxon>
    </lineage>
</organism>
<evidence type="ECO:0000313" key="1">
    <source>
        <dbReference type="EMBL" id="QCI58993.1"/>
    </source>
</evidence>